<feature type="transmembrane region" description="Helical" evidence="7">
    <location>
        <begin position="327"/>
        <end position="347"/>
    </location>
</feature>
<dbReference type="PROSITE" id="PS00218">
    <property type="entry name" value="AMINO_ACID_PERMEASE_1"/>
    <property type="match status" value="1"/>
</dbReference>
<dbReference type="GO" id="GO:0016020">
    <property type="term" value="C:membrane"/>
    <property type="evidence" value="ECO:0007669"/>
    <property type="project" value="UniProtKB-SubCell"/>
</dbReference>
<dbReference type="EMBL" id="OVEO01000006">
    <property type="protein sequence ID" value="SPQ96494.1"/>
    <property type="molecule type" value="Genomic_DNA"/>
</dbReference>
<feature type="region of interest" description="Disordered" evidence="6">
    <location>
        <begin position="1"/>
        <end position="36"/>
    </location>
</feature>
<feature type="transmembrane region" description="Helical" evidence="7">
    <location>
        <begin position="254"/>
        <end position="272"/>
    </location>
</feature>
<evidence type="ECO:0000256" key="3">
    <source>
        <dbReference type="ARBA" id="ARBA00022692"/>
    </source>
</evidence>
<feature type="transmembrane region" description="Helical" evidence="7">
    <location>
        <begin position="183"/>
        <end position="203"/>
    </location>
</feature>
<feature type="transmembrane region" description="Helical" evidence="7">
    <location>
        <begin position="95"/>
        <end position="119"/>
    </location>
</feature>
<dbReference type="PIRSF" id="PIRSF006060">
    <property type="entry name" value="AA_transporter"/>
    <property type="match status" value="1"/>
</dbReference>
<sequence>MDGSDRSTRLSPVVAAAARPDPSRSVSPADDGSRRPSASTVILEMLSPTHAPELLRTINLFSNFSFAFTSMNVLSSVSILYSFGLRNGGPAVIVWGWLVGATLSTITGLCLAEICSVFPQAGGVYQWAGQLAPPEYAPFWTYATSWMIFLGNTACAASYAYGFANVIAAAYHVYSNTSLSTNVQAVIAIGTGLVWGAISSLHLPKQSLLHNFATVFQMTSTIGIIVAISSRGPSKQSAEFVFGATHDGTGFNSIWYAGVIGILMSVFGFSGYDSGTHLAEETLDASVTAPRGIVATCLSTGVVGLAYLVGLLYSTDSIDAALATPNAAVYVFTLTLGSTGGFVLALLLAANLFFGGASAITCSSRIAFAMARDQALPSMLAKVNPVTNVPLMAVWFVSLCVCTLQLLVVGSTVAFMAITSISNVGFQLAYAFPIVLRLYTFNANRFQQGGFSLGRWALPCCVLAALWLMATTVICFLPQASPATPDNLNYSIVVVGGICLLGVAYWQLHAKTAYHKPDRPN</sequence>
<feature type="transmembrane region" description="Helical" evidence="7">
    <location>
        <begin position="392"/>
        <end position="418"/>
    </location>
</feature>
<dbReference type="Pfam" id="PF13520">
    <property type="entry name" value="AA_permease_2"/>
    <property type="match status" value="1"/>
</dbReference>
<evidence type="ECO:0000313" key="8">
    <source>
        <dbReference type="EMBL" id="SPQ96494.1"/>
    </source>
</evidence>
<geneLocation type="mitochondrion" evidence="8"/>
<evidence type="ECO:0000256" key="2">
    <source>
        <dbReference type="ARBA" id="ARBA00022448"/>
    </source>
</evidence>
<evidence type="ECO:0000256" key="1">
    <source>
        <dbReference type="ARBA" id="ARBA00004141"/>
    </source>
</evidence>
<keyword evidence="2" id="KW-0813">Transport</keyword>
<evidence type="ECO:0000256" key="5">
    <source>
        <dbReference type="ARBA" id="ARBA00023136"/>
    </source>
</evidence>
<evidence type="ECO:0000313" key="9">
    <source>
        <dbReference type="Proteomes" id="UP000290189"/>
    </source>
</evidence>
<accession>A0A3P3Y8P6</accession>
<dbReference type="GO" id="GO:0006865">
    <property type="term" value="P:amino acid transport"/>
    <property type="evidence" value="ECO:0007669"/>
    <property type="project" value="InterPro"/>
</dbReference>
<evidence type="ECO:0000256" key="7">
    <source>
        <dbReference type="SAM" id="Phobius"/>
    </source>
</evidence>
<dbReference type="Gene3D" id="1.20.1740.10">
    <property type="entry name" value="Amino acid/polyamine transporter I"/>
    <property type="match status" value="1"/>
</dbReference>
<evidence type="ECO:0000256" key="4">
    <source>
        <dbReference type="ARBA" id="ARBA00022989"/>
    </source>
</evidence>
<evidence type="ECO:0008006" key="10">
    <source>
        <dbReference type="Google" id="ProtNLM"/>
    </source>
</evidence>
<reference evidence="8 9" key="1">
    <citation type="submission" date="2018-03" db="EMBL/GenBank/DDBJ databases">
        <authorList>
            <person name="Fogelqvist J."/>
        </authorList>
    </citation>
    <scope>NUCLEOTIDE SEQUENCE [LARGE SCALE GENOMIC DNA]</scope>
</reference>
<evidence type="ECO:0000256" key="6">
    <source>
        <dbReference type="SAM" id="MobiDB-lite"/>
    </source>
</evidence>
<proteinExistence type="predicted"/>
<dbReference type="Proteomes" id="UP000290189">
    <property type="component" value="Unassembled WGS sequence"/>
</dbReference>
<keyword evidence="5 7" id="KW-0472">Membrane</keyword>
<dbReference type="PANTHER" id="PTHR45649">
    <property type="entry name" value="AMINO-ACID PERMEASE BAT1"/>
    <property type="match status" value="1"/>
</dbReference>
<feature type="transmembrane region" description="Helical" evidence="7">
    <location>
        <begin position="209"/>
        <end position="228"/>
    </location>
</feature>
<gene>
    <name evidence="8" type="ORF">PLBR_LOCUS3709</name>
</gene>
<feature type="transmembrane region" description="Helical" evidence="7">
    <location>
        <begin position="424"/>
        <end position="444"/>
    </location>
</feature>
<dbReference type="InterPro" id="IPR004840">
    <property type="entry name" value="Amino_acid_permease_CS"/>
</dbReference>
<comment type="subcellular location">
    <subcellularLocation>
        <location evidence="1">Membrane</location>
        <topology evidence="1">Multi-pass membrane protein</topology>
    </subcellularLocation>
</comment>
<feature type="transmembrane region" description="Helical" evidence="7">
    <location>
        <begin position="139"/>
        <end position="171"/>
    </location>
</feature>
<feature type="transmembrane region" description="Helical" evidence="7">
    <location>
        <begin position="64"/>
        <end position="83"/>
    </location>
</feature>
<feature type="transmembrane region" description="Helical" evidence="7">
    <location>
        <begin position="292"/>
        <end position="315"/>
    </location>
</feature>
<dbReference type="PANTHER" id="PTHR45649:SF26">
    <property type="entry name" value="OS04G0435100 PROTEIN"/>
    <property type="match status" value="1"/>
</dbReference>
<dbReference type="AlphaFoldDB" id="A0A3P3Y8P6"/>
<feature type="transmembrane region" description="Helical" evidence="7">
    <location>
        <begin position="456"/>
        <end position="481"/>
    </location>
</feature>
<name>A0A3P3Y8P6_PLABS</name>
<keyword evidence="8" id="KW-0496">Mitochondrion</keyword>
<keyword evidence="4 7" id="KW-1133">Transmembrane helix</keyword>
<keyword evidence="3 7" id="KW-0812">Transmembrane</keyword>
<dbReference type="GO" id="GO:0022857">
    <property type="term" value="F:transmembrane transporter activity"/>
    <property type="evidence" value="ECO:0007669"/>
    <property type="project" value="InterPro"/>
</dbReference>
<dbReference type="InterPro" id="IPR002293">
    <property type="entry name" value="AA/rel_permease1"/>
</dbReference>
<feature type="transmembrane region" description="Helical" evidence="7">
    <location>
        <begin position="487"/>
        <end position="506"/>
    </location>
</feature>
<organism evidence="8 9">
    <name type="scientific">Plasmodiophora brassicae</name>
    <name type="common">Clubroot disease agent</name>
    <dbReference type="NCBI Taxonomy" id="37360"/>
    <lineage>
        <taxon>Eukaryota</taxon>
        <taxon>Sar</taxon>
        <taxon>Rhizaria</taxon>
        <taxon>Endomyxa</taxon>
        <taxon>Phytomyxea</taxon>
        <taxon>Plasmodiophorida</taxon>
        <taxon>Plasmodiophoridae</taxon>
        <taxon>Plasmodiophora</taxon>
    </lineage>
</organism>
<protein>
    <recommendedName>
        <fullName evidence="10">Amino acid permease/ SLC12A domain-containing protein</fullName>
    </recommendedName>
</protein>